<name>A0A0K2W9L9_ANEMI</name>
<evidence type="ECO:0000313" key="3">
    <source>
        <dbReference type="Proteomes" id="UP000182836"/>
    </source>
</evidence>
<gene>
    <name evidence="2" type="ORF">SAMN04487909_14056</name>
</gene>
<keyword evidence="1" id="KW-1133">Transmembrane helix</keyword>
<proteinExistence type="predicted"/>
<dbReference type="Pfam" id="PF07441">
    <property type="entry name" value="BofA"/>
    <property type="match status" value="1"/>
</dbReference>
<dbReference type="AlphaFoldDB" id="A0A0K2W9L9"/>
<dbReference type="RefSeq" id="WP_052520259.1">
    <property type="nucleotide sequence ID" value="NZ_BJOA01000135.1"/>
</dbReference>
<feature type="transmembrane region" description="Helical" evidence="1">
    <location>
        <begin position="6"/>
        <end position="24"/>
    </location>
</feature>
<dbReference type="EMBL" id="FNED01000040">
    <property type="protein sequence ID" value="SDK14121.1"/>
    <property type="molecule type" value="Genomic_DNA"/>
</dbReference>
<evidence type="ECO:0000256" key="1">
    <source>
        <dbReference type="SAM" id="Phobius"/>
    </source>
</evidence>
<feature type="transmembrane region" description="Helical" evidence="1">
    <location>
        <begin position="31"/>
        <end position="52"/>
    </location>
</feature>
<protein>
    <submittedName>
        <fullName evidence="2">Inhibitor of the pro-sigma K processing machinery</fullName>
    </submittedName>
</protein>
<dbReference type="InterPro" id="IPR010001">
    <property type="entry name" value="BofA"/>
</dbReference>
<sequence length="88" mass="9593">MDSITIGIVIAVAGLVFILMNQAAWNWVRWIGWAVGNLVIGSIILFLFNLVAESFSFEIPINPVTVTVTGFLGFPGLATLVIIKQFIL</sequence>
<dbReference type="GeneID" id="42308516"/>
<keyword evidence="1" id="KW-0472">Membrane</keyword>
<accession>A0A0K2W9L9</accession>
<organism evidence="2 3">
    <name type="scientific">Aneurinibacillus migulanus</name>
    <name type="common">Bacillus migulanus</name>
    <dbReference type="NCBI Taxonomy" id="47500"/>
    <lineage>
        <taxon>Bacteria</taxon>
        <taxon>Bacillati</taxon>
        <taxon>Bacillota</taxon>
        <taxon>Bacilli</taxon>
        <taxon>Bacillales</taxon>
        <taxon>Paenibacillaceae</taxon>
        <taxon>Aneurinibacillus group</taxon>
        <taxon>Aneurinibacillus</taxon>
    </lineage>
</organism>
<feature type="transmembrane region" description="Helical" evidence="1">
    <location>
        <begin position="64"/>
        <end position="83"/>
    </location>
</feature>
<dbReference type="Proteomes" id="UP000182836">
    <property type="component" value="Unassembled WGS sequence"/>
</dbReference>
<evidence type="ECO:0000313" key="2">
    <source>
        <dbReference type="EMBL" id="SDK14121.1"/>
    </source>
</evidence>
<reference evidence="2 3" key="1">
    <citation type="submission" date="2016-10" db="EMBL/GenBank/DDBJ databases">
        <authorList>
            <person name="de Groot N.N."/>
        </authorList>
    </citation>
    <scope>NUCLEOTIDE SEQUENCE [LARGE SCALE GENOMIC DNA]</scope>
    <source>
        <strain evidence="2 3">DSM 2895</strain>
    </source>
</reference>
<dbReference type="NCBIfam" id="TIGR02862">
    <property type="entry name" value="spore_BofA"/>
    <property type="match status" value="1"/>
</dbReference>
<keyword evidence="1" id="KW-0812">Transmembrane</keyword>